<evidence type="ECO:0000313" key="2">
    <source>
        <dbReference type="Proteomes" id="UP000789570"/>
    </source>
</evidence>
<evidence type="ECO:0000313" key="1">
    <source>
        <dbReference type="EMBL" id="CAG8623577.1"/>
    </source>
</evidence>
<protein>
    <submittedName>
        <fullName evidence="1">13787_t:CDS:1</fullName>
    </submittedName>
</protein>
<name>A0A9N9GSQ2_9GLOM</name>
<dbReference type="AlphaFoldDB" id="A0A9N9GSQ2"/>
<dbReference type="SUPFAM" id="SSF52540">
    <property type="entry name" value="P-loop containing nucleoside triphosphate hydrolases"/>
    <property type="match status" value="1"/>
</dbReference>
<gene>
    <name evidence="1" type="ORF">FCALED_LOCUS9684</name>
</gene>
<accession>A0A9N9GSQ2</accession>
<organism evidence="1 2">
    <name type="scientific">Funneliformis caledonium</name>
    <dbReference type="NCBI Taxonomy" id="1117310"/>
    <lineage>
        <taxon>Eukaryota</taxon>
        <taxon>Fungi</taxon>
        <taxon>Fungi incertae sedis</taxon>
        <taxon>Mucoromycota</taxon>
        <taxon>Glomeromycotina</taxon>
        <taxon>Glomeromycetes</taxon>
        <taxon>Glomerales</taxon>
        <taxon>Glomeraceae</taxon>
        <taxon>Funneliformis</taxon>
    </lineage>
</organism>
<proteinExistence type="predicted"/>
<dbReference type="EMBL" id="CAJVPQ010003282">
    <property type="protein sequence ID" value="CAG8623577.1"/>
    <property type="molecule type" value="Genomic_DNA"/>
</dbReference>
<comment type="caution">
    <text evidence="1">The sequence shown here is derived from an EMBL/GenBank/DDBJ whole genome shotgun (WGS) entry which is preliminary data.</text>
</comment>
<keyword evidence="2" id="KW-1185">Reference proteome</keyword>
<dbReference type="InterPro" id="IPR027417">
    <property type="entry name" value="P-loop_NTPase"/>
</dbReference>
<sequence length="119" mass="13788">MAVYYSSLDDEEKKKKLKLWKDNAIQLMIATNAFGNLVQETGKAGRDRNSAIQAESVRKINVKSDTIRIVEVYCHLKCDNEELISIKIYNEKQEKYIRIKADAQHLLDWLIIRGVVKGY</sequence>
<reference evidence="1" key="1">
    <citation type="submission" date="2021-06" db="EMBL/GenBank/DDBJ databases">
        <authorList>
            <person name="Kallberg Y."/>
            <person name="Tangrot J."/>
            <person name="Rosling A."/>
        </authorList>
    </citation>
    <scope>NUCLEOTIDE SEQUENCE</scope>
    <source>
        <strain evidence="1">UK204</strain>
    </source>
</reference>
<dbReference type="Proteomes" id="UP000789570">
    <property type="component" value="Unassembled WGS sequence"/>
</dbReference>
<dbReference type="OrthoDB" id="2443684at2759"/>